<gene>
    <name evidence="1" type="ORF">MGMO_80c00050</name>
</gene>
<dbReference type="eggNOG" id="ENOG5033F4G">
    <property type="taxonomic scope" value="Bacteria"/>
</dbReference>
<evidence type="ECO:0000313" key="1">
    <source>
        <dbReference type="EMBL" id="ESS71964.1"/>
    </source>
</evidence>
<dbReference type="OrthoDB" id="5297245at2"/>
<name>V5BVQ8_9GAMM</name>
<dbReference type="EMBL" id="AYLO01000077">
    <property type="protein sequence ID" value="ESS71964.1"/>
    <property type="molecule type" value="Genomic_DNA"/>
</dbReference>
<sequence>MKEEYDFSNAEQGKFYVPVEDIQLPIYLDRDILEYFNEKRVGKQDNLQTLVNDLLRKDIEIAKRVI</sequence>
<dbReference type="AlphaFoldDB" id="V5BVQ8"/>
<dbReference type="RefSeq" id="WP_023494988.1">
    <property type="nucleotide sequence ID" value="NZ_AYLO01000077.1"/>
</dbReference>
<reference evidence="1 2" key="1">
    <citation type="journal article" date="2013" name="Genome Announc.">
        <title>Draft Genome Sequence of the Methanotrophic Gammaproteobacterium Methyloglobulus morosus DSM 22980 Strain KoM1.</title>
        <authorList>
            <person name="Poehlein A."/>
            <person name="Deutzmann J.S."/>
            <person name="Daniel R."/>
            <person name="Simeonova D.D."/>
        </authorList>
    </citation>
    <scope>NUCLEOTIDE SEQUENCE [LARGE SCALE GENOMIC DNA]</scope>
    <source>
        <strain evidence="1 2">KoM1</strain>
    </source>
</reference>
<keyword evidence="2" id="KW-1185">Reference proteome</keyword>
<dbReference type="Proteomes" id="UP000017842">
    <property type="component" value="Unassembled WGS sequence"/>
</dbReference>
<proteinExistence type="predicted"/>
<comment type="caution">
    <text evidence="1">The sequence shown here is derived from an EMBL/GenBank/DDBJ whole genome shotgun (WGS) entry which is preliminary data.</text>
</comment>
<organism evidence="1 2">
    <name type="scientific">Methyloglobulus morosus KoM1</name>
    <dbReference type="NCBI Taxonomy" id="1116472"/>
    <lineage>
        <taxon>Bacteria</taxon>
        <taxon>Pseudomonadati</taxon>
        <taxon>Pseudomonadota</taxon>
        <taxon>Gammaproteobacteria</taxon>
        <taxon>Methylococcales</taxon>
        <taxon>Methylococcaceae</taxon>
        <taxon>Methyloglobulus</taxon>
    </lineage>
</organism>
<dbReference type="PATRIC" id="fig|1116472.3.peg.2254"/>
<protein>
    <submittedName>
        <fullName evidence="1">Uncharacterized protein</fullName>
    </submittedName>
</protein>
<accession>V5BVQ8</accession>
<evidence type="ECO:0000313" key="2">
    <source>
        <dbReference type="Proteomes" id="UP000017842"/>
    </source>
</evidence>